<dbReference type="AlphaFoldDB" id="A0A1X2ISC2"/>
<evidence type="ECO:0000256" key="1">
    <source>
        <dbReference type="SAM" id="Phobius"/>
    </source>
</evidence>
<keyword evidence="1" id="KW-0472">Membrane</keyword>
<gene>
    <name evidence="2" type="ORF">BCR42DRAFT_407502</name>
</gene>
<sequence length="67" mass="8157">MFLWGAFLLTFLTFYSMENRIGMKGTYSRVTRLMLLINSVFLFILFDQWHVPISLSFWPIFKRRSDR</sequence>
<name>A0A1X2ISC2_9FUNG</name>
<keyword evidence="1" id="KW-0812">Transmembrane</keyword>
<comment type="caution">
    <text evidence="2">The sequence shown here is derived from an EMBL/GenBank/DDBJ whole genome shotgun (WGS) entry which is preliminary data.</text>
</comment>
<protein>
    <submittedName>
        <fullName evidence="2">Uncharacterized protein</fullName>
    </submittedName>
</protein>
<organism evidence="2 3">
    <name type="scientific">Absidia repens</name>
    <dbReference type="NCBI Taxonomy" id="90262"/>
    <lineage>
        <taxon>Eukaryota</taxon>
        <taxon>Fungi</taxon>
        <taxon>Fungi incertae sedis</taxon>
        <taxon>Mucoromycota</taxon>
        <taxon>Mucoromycotina</taxon>
        <taxon>Mucoromycetes</taxon>
        <taxon>Mucorales</taxon>
        <taxon>Cunninghamellaceae</taxon>
        <taxon>Absidia</taxon>
    </lineage>
</organism>
<keyword evidence="3" id="KW-1185">Reference proteome</keyword>
<dbReference type="Proteomes" id="UP000193560">
    <property type="component" value="Unassembled WGS sequence"/>
</dbReference>
<evidence type="ECO:0000313" key="2">
    <source>
        <dbReference type="EMBL" id="ORZ21409.1"/>
    </source>
</evidence>
<keyword evidence="1" id="KW-1133">Transmembrane helix</keyword>
<dbReference type="EMBL" id="MCGE01000005">
    <property type="protein sequence ID" value="ORZ21409.1"/>
    <property type="molecule type" value="Genomic_DNA"/>
</dbReference>
<accession>A0A1X2ISC2</accession>
<feature type="transmembrane region" description="Helical" evidence="1">
    <location>
        <begin position="40"/>
        <end position="61"/>
    </location>
</feature>
<evidence type="ECO:0000313" key="3">
    <source>
        <dbReference type="Proteomes" id="UP000193560"/>
    </source>
</evidence>
<reference evidence="2 3" key="1">
    <citation type="submission" date="2016-07" db="EMBL/GenBank/DDBJ databases">
        <title>Pervasive Adenine N6-methylation of Active Genes in Fungi.</title>
        <authorList>
            <consortium name="DOE Joint Genome Institute"/>
            <person name="Mondo S.J."/>
            <person name="Dannebaum R.O."/>
            <person name="Kuo R.C."/>
            <person name="Labutti K."/>
            <person name="Haridas S."/>
            <person name="Kuo A."/>
            <person name="Salamov A."/>
            <person name="Ahrendt S.R."/>
            <person name="Lipzen A."/>
            <person name="Sullivan W."/>
            <person name="Andreopoulos W.B."/>
            <person name="Clum A."/>
            <person name="Lindquist E."/>
            <person name="Daum C."/>
            <person name="Ramamoorthy G.K."/>
            <person name="Gryganskyi A."/>
            <person name="Culley D."/>
            <person name="Magnuson J.K."/>
            <person name="James T.Y."/>
            <person name="O'Malley M.A."/>
            <person name="Stajich J.E."/>
            <person name="Spatafora J.W."/>
            <person name="Visel A."/>
            <person name="Grigoriev I.V."/>
        </authorList>
    </citation>
    <scope>NUCLEOTIDE SEQUENCE [LARGE SCALE GENOMIC DNA]</scope>
    <source>
        <strain evidence="2 3">NRRL 1336</strain>
    </source>
</reference>
<proteinExistence type="predicted"/>